<dbReference type="AlphaFoldDB" id="A0A0E9XPL2"/>
<protein>
    <submittedName>
        <fullName evidence="1">Uncharacterized protein</fullName>
    </submittedName>
</protein>
<reference evidence="1" key="1">
    <citation type="submission" date="2014-11" db="EMBL/GenBank/DDBJ databases">
        <authorList>
            <person name="Amaro Gonzalez C."/>
        </authorList>
    </citation>
    <scope>NUCLEOTIDE SEQUENCE</scope>
</reference>
<organism evidence="1">
    <name type="scientific">Anguilla anguilla</name>
    <name type="common">European freshwater eel</name>
    <name type="synonym">Muraena anguilla</name>
    <dbReference type="NCBI Taxonomy" id="7936"/>
    <lineage>
        <taxon>Eukaryota</taxon>
        <taxon>Metazoa</taxon>
        <taxon>Chordata</taxon>
        <taxon>Craniata</taxon>
        <taxon>Vertebrata</taxon>
        <taxon>Euteleostomi</taxon>
        <taxon>Actinopterygii</taxon>
        <taxon>Neopterygii</taxon>
        <taxon>Teleostei</taxon>
        <taxon>Anguilliformes</taxon>
        <taxon>Anguillidae</taxon>
        <taxon>Anguilla</taxon>
    </lineage>
</organism>
<accession>A0A0E9XPL2</accession>
<reference evidence="1" key="2">
    <citation type="journal article" date="2015" name="Fish Shellfish Immunol.">
        <title>Early steps in the European eel (Anguilla anguilla)-Vibrio vulnificus interaction in the gills: Role of the RtxA13 toxin.</title>
        <authorList>
            <person name="Callol A."/>
            <person name="Pajuelo D."/>
            <person name="Ebbesson L."/>
            <person name="Teles M."/>
            <person name="MacKenzie S."/>
            <person name="Amaro C."/>
        </authorList>
    </citation>
    <scope>NUCLEOTIDE SEQUENCE</scope>
</reference>
<name>A0A0E9XPL2_ANGAN</name>
<sequence length="24" mass="2820">MSPVSASLYKRSQWQTPQVNCVFY</sequence>
<proteinExistence type="predicted"/>
<evidence type="ECO:0000313" key="1">
    <source>
        <dbReference type="EMBL" id="JAI04580.1"/>
    </source>
</evidence>
<dbReference type="EMBL" id="GBXM01003998">
    <property type="protein sequence ID" value="JAI04580.1"/>
    <property type="molecule type" value="Transcribed_RNA"/>
</dbReference>